<dbReference type="InterPro" id="IPR020846">
    <property type="entry name" value="MFS_dom"/>
</dbReference>
<feature type="domain" description="Major facilitator superfamily (MFS) profile" evidence="7">
    <location>
        <begin position="14"/>
        <end position="399"/>
    </location>
</feature>
<dbReference type="InterPro" id="IPR036259">
    <property type="entry name" value="MFS_trans_sf"/>
</dbReference>
<keyword evidence="5 6" id="KW-0472">Membrane</keyword>
<feature type="transmembrane region" description="Helical" evidence="6">
    <location>
        <begin position="311"/>
        <end position="336"/>
    </location>
</feature>
<feature type="transmembrane region" description="Helical" evidence="6">
    <location>
        <begin position="48"/>
        <end position="68"/>
    </location>
</feature>
<comment type="caution">
    <text evidence="8">The sequence shown here is derived from an EMBL/GenBank/DDBJ whole genome shotgun (WGS) entry which is preliminary data.</text>
</comment>
<gene>
    <name evidence="8" type="primary">ydhC</name>
    <name evidence="8" type="ORF">DLNHIDIE_03185</name>
</gene>
<dbReference type="GO" id="GO:1990961">
    <property type="term" value="P:xenobiotic detoxification by transmembrane export across the plasma membrane"/>
    <property type="evidence" value="ECO:0007669"/>
    <property type="project" value="TreeGrafter"/>
</dbReference>
<evidence type="ECO:0000256" key="1">
    <source>
        <dbReference type="ARBA" id="ARBA00004141"/>
    </source>
</evidence>
<feature type="transmembrane region" description="Helical" evidence="6">
    <location>
        <begin position="12"/>
        <end position="36"/>
    </location>
</feature>
<feature type="transmembrane region" description="Helical" evidence="6">
    <location>
        <begin position="377"/>
        <end position="396"/>
    </location>
</feature>
<sequence length="412" mass="43592">MQSSISIIKKRTALTGYLMLISLFGMMAVDIFLPALPIMAKALSVSDAAIQVIFPAYFVGVACAQLFCGPLSDHYGRKPILLMAFALGVLGSLICGVAHTYHAVVFGRFVQGVGAGVAIVLWRAIAFDVLDKEAAYRMIATITPVIVISPAIMPIIGGGILTYVGWRDIFIAIGAVSAFAFLVTATALPETCRPIPEHGVIRRILTSYKTFFGSPFFLFSAWALCTVYAAYFLYIVQSPLVFNRMGYTPTLISVLYVPVAASFALGSMAGKKLRTRFSTEQILGLGLSMFVIGASGVVVFCLVPALHLTPIFLGAFCVLVMGNGMTLTVGVARLIAGFSGKGGASSATLGLMQSLATILMTSGMALGNAHLSLSDSLATLFGICIVSILLVFVPFVKTACRVTAAFIGEVQE</sequence>
<dbReference type="InterPro" id="IPR011701">
    <property type="entry name" value="MFS"/>
</dbReference>
<feature type="transmembrane region" description="Helical" evidence="6">
    <location>
        <begin position="246"/>
        <end position="270"/>
    </location>
</feature>
<evidence type="ECO:0000313" key="8">
    <source>
        <dbReference type="EMBL" id="TQN49534.1"/>
    </source>
</evidence>
<keyword evidence="4 6" id="KW-1133">Transmembrane helix</keyword>
<evidence type="ECO:0000256" key="4">
    <source>
        <dbReference type="ARBA" id="ARBA00022989"/>
    </source>
</evidence>
<evidence type="ECO:0000313" key="9">
    <source>
        <dbReference type="Proteomes" id="UP000315403"/>
    </source>
</evidence>
<evidence type="ECO:0000256" key="2">
    <source>
        <dbReference type="ARBA" id="ARBA00022448"/>
    </source>
</evidence>
<feature type="transmembrane region" description="Helical" evidence="6">
    <location>
        <begin position="169"/>
        <end position="189"/>
    </location>
</feature>
<dbReference type="Pfam" id="PF07690">
    <property type="entry name" value="MFS_1"/>
    <property type="match status" value="1"/>
</dbReference>
<evidence type="ECO:0000256" key="5">
    <source>
        <dbReference type="ARBA" id="ARBA00023136"/>
    </source>
</evidence>
<feature type="transmembrane region" description="Helical" evidence="6">
    <location>
        <begin position="138"/>
        <end position="163"/>
    </location>
</feature>
<evidence type="ECO:0000259" key="7">
    <source>
        <dbReference type="PROSITE" id="PS50850"/>
    </source>
</evidence>
<feature type="transmembrane region" description="Helical" evidence="6">
    <location>
        <begin position="282"/>
        <end position="305"/>
    </location>
</feature>
<dbReference type="EMBL" id="SZUV01000004">
    <property type="protein sequence ID" value="TQN49534.1"/>
    <property type="molecule type" value="Genomic_DNA"/>
</dbReference>
<accession>A0A543PZM8</accession>
<proteinExistence type="predicted"/>
<dbReference type="GO" id="GO:0005886">
    <property type="term" value="C:plasma membrane"/>
    <property type="evidence" value="ECO:0007669"/>
    <property type="project" value="TreeGrafter"/>
</dbReference>
<comment type="subcellular location">
    <subcellularLocation>
        <location evidence="1">Membrane</location>
        <topology evidence="1">Multi-pass membrane protein</topology>
    </subcellularLocation>
</comment>
<feature type="transmembrane region" description="Helical" evidence="6">
    <location>
        <begin position="210"/>
        <end position="234"/>
    </location>
</feature>
<feature type="transmembrane region" description="Helical" evidence="6">
    <location>
        <begin position="105"/>
        <end position="126"/>
    </location>
</feature>
<reference evidence="8 9" key="1">
    <citation type="submission" date="2019-03" db="EMBL/GenBank/DDBJ databases">
        <title>New insights into Acidothiobacillus thiooxidans sulfur metabolism through coupled gene expression, solution geochemistry, microscopy and spectroscopy analyses.</title>
        <authorList>
            <person name="Camacho D."/>
            <person name="Frazao R."/>
            <person name="Fouillen A."/>
            <person name="Nanci A."/>
            <person name="Lang B.F."/>
            <person name="Apte S.C."/>
            <person name="Baron C."/>
            <person name="Warren L.A."/>
        </authorList>
    </citation>
    <scope>NUCLEOTIDE SEQUENCE [LARGE SCALE GENOMIC DNA]</scope>
    <source>
        <strain evidence="8 9">ATCC 19377</strain>
    </source>
</reference>
<dbReference type="PANTHER" id="PTHR23502">
    <property type="entry name" value="MAJOR FACILITATOR SUPERFAMILY"/>
    <property type="match status" value="1"/>
</dbReference>
<evidence type="ECO:0000256" key="6">
    <source>
        <dbReference type="SAM" id="Phobius"/>
    </source>
</evidence>
<dbReference type="PRINTS" id="PR01036">
    <property type="entry name" value="TCRTETB"/>
</dbReference>
<dbReference type="PANTHER" id="PTHR23502:SF132">
    <property type="entry name" value="POLYAMINE TRANSPORTER 2-RELATED"/>
    <property type="match status" value="1"/>
</dbReference>
<feature type="transmembrane region" description="Helical" evidence="6">
    <location>
        <begin position="80"/>
        <end position="99"/>
    </location>
</feature>
<dbReference type="PROSITE" id="PS50850">
    <property type="entry name" value="MFS"/>
    <property type="match status" value="1"/>
</dbReference>
<dbReference type="SUPFAM" id="SSF103473">
    <property type="entry name" value="MFS general substrate transporter"/>
    <property type="match status" value="1"/>
</dbReference>
<protein>
    <submittedName>
        <fullName evidence="8">Inner membrane transport protein YdhC</fullName>
    </submittedName>
</protein>
<evidence type="ECO:0000256" key="3">
    <source>
        <dbReference type="ARBA" id="ARBA00022692"/>
    </source>
</evidence>
<dbReference type="AlphaFoldDB" id="A0A543PZM8"/>
<keyword evidence="2" id="KW-0813">Transport</keyword>
<keyword evidence="3 6" id="KW-0812">Transmembrane</keyword>
<name>A0A543PZM8_ACITH</name>
<feature type="transmembrane region" description="Helical" evidence="6">
    <location>
        <begin position="348"/>
        <end position="371"/>
    </location>
</feature>
<dbReference type="Gene3D" id="1.20.1720.10">
    <property type="entry name" value="Multidrug resistance protein D"/>
    <property type="match status" value="1"/>
</dbReference>
<dbReference type="RefSeq" id="WP_142089868.1">
    <property type="nucleotide sequence ID" value="NZ_SZUV01000004.1"/>
</dbReference>
<organism evidence="8 9">
    <name type="scientific">Acidithiobacillus thiooxidans ATCC 19377</name>
    <dbReference type="NCBI Taxonomy" id="637390"/>
    <lineage>
        <taxon>Bacteria</taxon>
        <taxon>Pseudomonadati</taxon>
        <taxon>Pseudomonadota</taxon>
        <taxon>Acidithiobacillia</taxon>
        <taxon>Acidithiobacillales</taxon>
        <taxon>Acidithiobacillaceae</taxon>
        <taxon>Acidithiobacillus</taxon>
    </lineage>
</organism>
<dbReference type="Proteomes" id="UP000315403">
    <property type="component" value="Unassembled WGS sequence"/>
</dbReference>
<dbReference type="GO" id="GO:0022857">
    <property type="term" value="F:transmembrane transporter activity"/>
    <property type="evidence" value="ECO:0007669"/>
    <property type="project" value="InterPro"/>
</dbReference>